<dbReference type="InterPro" id="IPR027413">
    <property type="entry name" value="GROEL-like_equatorial_sf"/>
</dbReference>
<feature type="binding site" evidence="9">
    <location>
        <position position="413"/>
    </location>
    <ligand>
        <name>ATP</name>
        <dbReference type="ChEBI" id="CHEBI:30616"/>
    </ligand>
</feature>
<dbReference type="GO" id="GO:0009986">
    <property type="term" value="C:cell surface"/>
    <property type="evidence" value="ECO:0007669"/>
    <property type="project" value="UniProtKB-SubCell"/>
</dbReference>
<reference evidence="13" key="1">
    <citation type="submission" date="2020-10" db="EMBL/GenBank/DDBJ databases">
        <authorList>
            <person name="Gilroy R."/>
        </authorList>
    </citation>
    <scope>NUCLEOTIDE SEQUENCE</scope>
    <source>
        <strain evidence="13">ChiGjej1B1-2707</strain>
    </source>
</reference>
<dbReference type="Gene3D" id="3.50.7.10">
    <property type="entry name" value="GroEL"/>
    <property type="match status" value="1"/>
</dbReference>
<dbReference type="FunFam" id="3.50.7.10:FF:000001">
    <property type="entry name" value="60 kDa chaperonin"/>
    <property type="match status" value="1"/>
</dbReference>
<gene>
    <name evidence="9 13" type="primary">groL</name>
    <name evidence="9" type="synonym">groEL</name>
    <name evidence="13" type="ORF">IAA69_00925</name>
</gene>
<comment type="caution">
    <text evidence="9">Lacks conserved residue(s) required for the propagation of feature annotation.</text>
</comment>
<keyword evidence="12" id="KW-0175">Coiled coil</keyword>
<keyword evidence="4 9" id="KW-0547">Nucleotide-binding</keyword>
<dbReference type="GO" id="GO:0005524">
    <property type="term" value="F:ATP binding"/>
    <property type="evidence" value="ECO:0007669"/>
    <property type="project" value="UniProtKB-UniRule"/>
</dbReference>
<comment type="caution">
    <text evidence="13">The sequence shown here is derived from an EMBL/GenBank/DDBJ whole genome shotgun (WGS) entry which is preliminary data.</text>
</comment>
<dbReference type="NCBIfam" id="NF009487">
    <property type="entry name" value="PRK12849.1"/>
    <property type="match status" value="1"/>
</dbReference>
<keyword evidence="5 9" id="KW-0067">ATP-binding</keyword>
<dbReference type="GO" id="GO:0042603">
    <property type="term" value="C:capsule"/>
    <property type="evidence" value="ECO:0007669"/>
    <property type="project" value="UniProtKB-SubCell"/>
</dbReference>
<comment type="similarity">
    <text evidence="3 9 10">Belongs to the chaperonin (HSP60) family.</text>
</comment>
<dbReference type="NCBIfam" id="NF009488">
    <property type="entry name" value="PRK12850.1"/>
    <property type="match status" value="1"/>
</dbReference>
<dbReference type="SUPFAM" id="SSF48592">
    <property type="entry name" value="GroEL equatorial domain-like"/>
    <property type="match status" value="1"/>
</dbReference>
<dbReference type="GO" id="GO:0042026">
    <property type="term" value="P:protein refolding"/>
    <property type="evidence" value="ECO:0007669"/>
    <property type="project" value="UniProtKB-UniRule"/>
</dbReference>
<evidence type="ECO:0000256" key="8">
    <source>
        <dbReference type="ARBA" id="ARBA00025702"/>
    </source>
</evidence>
<evidence type="ECO:0000256" key="7">
    <source>
        <dbReference type="ARBA" id="ARBA00023235"/>
    </source>
</evidence>
<dbReference type="Gene3D" id="1.10.560.10">
    <property type="entry name" value="GroEL-like equatorial domain"/>
    <property type="match status" value="1"/>
</dbReference>
<evidence type="ECO:0000256" key="12">
    <source>
        <dbReference type="SAM" id="Coils"/>
    </source>
</evidence>
<dbReference type="InterPro" id="IPR027410">
    <property type="entry name" value="TCP-1-like_intermed_sf"/>
</dbReference>
<evidence type="ECO:0000256" key="10">
    <source>
        <dbReference type="RuleBase" id="RU000418"/>
    </source>
</evidence>
<dbReference type="GO" id="GO:0051082">
    <property type="term" value="F:unfolded protein binding"/>
    <property type="evidence" value="ECO:0007669"/>
    <property type="project" value="UniProtKB-UniRule"/>
</dbReference>
<dbReference type="EMBL" id="DVGB01000008">
    <property type="protein sequence ID" value="HIR00832.1"/>
    <property type="molecule type" value="Genomic_DNA"/>
</dbReference>
<dbReference type="InterPro" id="IPR002423">
    <property type="entry name" value="Cpn60/GroEL/TCP-1"/>
</dbReference>
<proteinExistence type="inferred from homology"/>
<evidence type="ECO:0000256" key="5">
    <source>
        <dbReference type="ARBA" id="ARBA00022840"/>
    </source>
</evidence>
<dbReference type="AlphaFoldDB" id="A0A9D0ZYN2"/>
<protein>
    <recommendedName>
        <fullName evidence="9">Chaperonin GroEL</fullName>
        <ecNumber evidence="9">5.6.1.7</ecNumber>
    </recommendedName>
    <alternativeName>
        <fullName evidence="9">60 kDa chaperonin</fullName>
    </alternativeName>
    <alternativeName>
        <fullName evidence="9">Chaperonin-60</fullName>
        <shortName evidence="9">Cpn60</shortName>
    </alternativeName>
</protein>
<reference evidence="13" key="2">
    <citation type="journal article" date="2021" name="PeerJ">
        <title>Extensive microbial diversity within the chicken gut microbiome revealed by metagenomics and culture.</title>
        <authorList>
            <person name="Gilroy R."/>
            <person name="Ravi A."/>
            <person name="Getino M."/>
            <person name="Pursley I."/>
            <person name="Horton D.L."/>
            <person name="Alikhan N.F."/>
            <person name="Baker D."/>
            <person name="Gharbi K."/>
            <person name="Hall N."/>
            <person name="Watson M."/>
            <person name="Adriaenssens E.M."/>
            <person name="Foster-Nyarko E."/>
            <person name="Jarju S."/>
            <person name="Secka A."/>
            <person name="Antonio M."/>
            <person name="Oren A."/>
            <person name="Chaudhuri R.R."/>
            <person name="La Ragione R."/>
            <person name="Hildebrand F."/>
            <person name="Pallen M.J."/>
        </authorList>
    </citation>
    <scope>NUCLEOTIDE SEQUENCE</scope>
    <source>
        <strain evidence="13">ChiGjej1B1-2707</strain>
    </source>
</reference>
<evidence type="ECO:0000256" key="6">
    <source>
        <dbReference type="ARBA" id="ARBA00023186"/>
    </source>
</evidence>
<dbReference type="CDD" id="cd03344">
    <property type="entry name" value="GroEL"/>
    <property type="match status" value="1"/>
</dbReference>
<name>A0A9D0ZYN2_9ACTN</name>
<evidence type="ECO:0000256" key="9">
    <source>
        <dbReference type="HAMAP-Rule" id="MF_00600"/>
    </source>
</evidence>
<organism evidence="13 14">
    <name type="scientific">Candidatus Aveggerthella stercoripullorum</name>
    <dbReference type="NCBI Taxonomy" id="2840688"/>
    <lineage>
        <taxon>Bacteria</taxon>
        <taxon>Bacillati</taxon>
        <taxon>Actinomycetota</taxon>
        <taxon>Coriobacteriia</taxon>
        <taxon>Eggerthellales</taxon>
        <taxon>Eggerthellaceae</taxon>
        <taxon>Eggerthellaceae incertae sedis</taxon>
        <taxon>Candidatus Aveggerthella</taxon>
    </lineage>
</organism>
<dbReference type="PROSITE" id="PS00296">
    <property type="entry name" value="CHAPERONINS_CPN60"/>
    <property type="match status" value="1"/>
</dbReference>
<dbReference type="InterPro" id="IPR001844">
    <property type="entry name" value="Cpn60/GroEL"/>
</dbReference>
<comment type="function">
    <text evidence="9 11">Together with its co-chaperonin GroES, plays an essential role in assisting protein folding. The GroEL-GroES system forms a nano-cage that allows encapsulation of the non-native substrate proteins and provides a physical environment optimized to promote and accelerate protein folding.</text>
</comment>
<evidence type="ECO:0000256" key="11">
    <source>
        <dbReference type="RuleBase" id="RU000419"/>
    </source>
</evidence>
<dbReference type="GO" id="GO:0009408">
    <property type="term" value="P:response to heat"/>
    <property type="evidence" value="ECO:0007669"/>
    <property type="project" value="UniProtKB-ARBA"/>
</dbReference>
<feature type="coiled-coil region" evidence="12">
    <location>
        <begin position="337"/>
        <end position="404"/>
    </location>
</feature>
<dbReference type="GO" id="GO:0016853">
    <property type="term" value="F:isomerase activity"/>
    <property type="evidence" value="ECO:0007669"/>
    <property type="project" value="UniProtKB-KW"/>
</dbReference>
<dbReference type="Pfam" id="PF00118">
    <property type="entry name" value="Cpn60_TCP1"/>
    <property type="match status" value="1"/>
</dbReference>
<dbReference type="Proteomes" id="UP000824261">
    <property type="component" value="Unassembled WGS sequence"/>
</dbReference>
<dbReference type="SUPFAM" id="SSF54849">
    <property type="entry name" value="GroEL-intermediate domain like"/>
    <property type="match status" value="1"/>
</dbReference>
<dbReference type="Gene3D" id="3.30.260.10">
    <property type="entry name" value="TCP-1-like chaperonin intermediate domain"/>
    <property type="match status" value="1"/>
</dbReference>
<dbReference type="GO" id="GO:0005737">
    <property type="term" value="C:cytoplasm"/>
    <property type="evidence" value="ECO:0007669"/>
    <property type="project" value="UniProtKB-SubCell"/>
</dbReference>
<evidence type="ECO:0000256" key="3">
    <source>
        <dbReference type="ARBA" id="ARBA00006607"/>
    </source>
</evidence>
<dbReference type="EC" id="5.6.1.7" evidence="9"/>
<dbReference type="HAMAP" id="MF_00600">
    <property type="entry name" value="CH60"/>
    <property type="match status" value="1"/>
</dbReference>
<comment type="subcellular location">
    <subcellularLocation>
        <location evidence="2">Cell surface</location>
    </subcellularLocation>
    <subcellularLocation>
        <location evidence="9">Cytoplasm</location>
    </subcellularLocation>
    <subcellularLocation>
        <location evidence="8">Secreted</location>
        <location evidence="8">Capsule</location>
    </subcellularLocation>
    <subcellularLocation>
        <location evidence="1">Secreted</location>
        <location evidence="1">Cell wall</location>
    </subcellularLocation>
</comment>
<dbReference type="PANTHER" id="PTHR45633">
    <property type="entry name" value="60 KDA HEAT SHOCK PROTEIN, MITOCHONDRIAL"/>
    <property type="match status" value="1"/>
</dbReference>
<evidence type="ECO:0000256" key="4">
    <source>
        <dbReference type="ARBA" id="ARBA00022741"/>
    </source>
</evidence>
<dbReference type="NCBIfam" id="NF000592">
    <property type="entry name" value="PRK00013.1"/>
    <property type="match status" value="1"/>
</dbReference>
<dbReference type="NCBIfam" id="NF009489">
    <property type="entry name" value="PRK12851.1"/>
    <property type="match status" value="1"/>
</dbReference>
<feature type="binding site" evidence="9">
    <location>
        <position position="493"/>
    </location>
    <ligand>
        <name>ATP</name>
        <dbReference type="ChEBI" id="CHEBI:30616"/>
    </ligand>
</feature>
<dbReference type="InterPro" id="IPR018370">
    <property type="entry name" value="Chaperonin_Cpn60_CS"/>
</dbReference>
<feature type="binding site" evidence="9">
    <location>
        <begin position="29"/>
        <end position="32"/>
    </location>
    <ligand>
        <name>ATP</name>
        <dbReference type="ChEBI" id="CHEBI:30616"/>
    </ligand>
</feature>
<keyword evidence="6 9" id="KW-0143">Chaperone</keyword>
<comment type="subunit">
    <text evidence="9 11">Forms a cylinder of 14 subunits composed of two heptameric rings stacked back-to-back. Interacts with the co-chaperonin GroES.</text>
</comment>
<keyword evidence="9" id="KW-0963">Cytoplasm</keyword>
<dbReference type="PRINTS" id="PR00298">
    <property type="entry name" value="CHAPERONIN60"/>
</dbReference>
<evidence type="ECO:0000313" key="13">
    <source>
        <dbReference type="EMBL" id="HIR00832.1"/>
    </source>
</evidence>
<dbReference type="NCBIfam" id="TIGR02348">
    <property type="entry name" value="GroEL"/>
    <property type="match status" value="1"/>
</dbReference>
<keyword evidence="7 9" id="KW-0413">Isomerase</keyword>
<accession>A0A9D0ZYN2</accession>
<dbReference type="SUPFAM" id="SSF52029">
    <property type="entry name" value="GroEL apical domain-like"/>
    <property type="match status" value="1"/>
</dbReference>
<dbReference type="InterPro" id="IPR027409">
    <property type="entry name" value="GroEL-like_apical_dom_sf"/>
</dbReference>
<evidence type="ECO:0000313" key="14">
    <source>
        <dbReference type="Proteomes" id="UP000824261"/>
    </source>
</evidence>
<sequence>MAKDIKFEADARASLAAGVKKLSDAVKVTLGPKGRYVALEKSYGAPLVTNDGVTVAKEIELSDPVENMGAQLVREVAVKTNDVAGDGTTTATLLADAIVSEGLRNVTAGADALGIRRGIEKAVDAVVDAIKADATPVSDKDQIANVGTISAGSAEIGGKIAEAMNAVGKDGAISVEESQTFGLDIDIVEGMQYDRGYISPYMATDMERMECVLNDPYILLTDMKIGSIQEMVPLLEAIMKSGRPLFIVAEDVDGEALATILLNKLRGTLNCCAIKAPGFGDRRKRILEDIAAVTGAHVIDKDFGMTMADAKLEMMGHARTVKVTKDRALIVDGSGDKQAIEERINNIKAELERAESDFDREKLQERLAKLSGGVAVLKVGAATEAELKEKKSRIEDALQATRAAVEEGIVAGGGVALINALPALDNVECADKDEEVGVDIVRRALEAPMREIARNAGFEGSVVVEKVKNMEKGQGLNFANGEQGDMIAMGVNDPVKVTRTALQAASSVANLILITEATVNEIPKDKAEREANMAAAAAAAAQGGGMM</sequence>
<evidence type="ECO:0000256" key="2">
    <source>
        <dbReference type="ARBA" id="ARBA00004241"/>
    </source>
</evidence>
<dbReference type="GO" id="GO:0140662">
    <property type="term" value="F:ATP-dependent protein folding chaperone"/>
    <property type="evidence" value="ECO:0007669"/>
    <property type="project" value="InterPro"/>
</dbReference>
<feature type="binding site" evidence="9">
    <location>
        <begin position="86"/>
        <end position="90"/>
    </location>
    <ligand>
        <name>ATP</name>
        <dbReference type="ChEBI" id="CHEBI:30616"/>
    </ligand>
</feature>
<evidence type="ECO:0000256" key="1">
    <source>
        <dbReference type="ARBA" id="ARBA00004191"/>
    </source>
</evidence>